<proteinExistence type="predicted"/>
<protein>
    <submittedName>
        <fullName evidence="2">Uncharacterized protein MANES_01G267700</fullName>
    </submittedName>
</protein>
<dbReference type="SUPFAM" id="SSF55920">
    <property type="entry name" value="Creatinase/aminopeptidase"/>
    <property type="match status" value="1"/>
</dbReference>
<organism evidence="2">
    <name type="scientific">Rhizophora mucronata</name>
    <name type="common">Asiatic mangrove</name>
    <dbReference type="NCBI Taxonomy" id="61149"/>
    <lineage>
        <taxon>Eukaryota</taxon>
        <taxon>Viridiplantae</taxon>
        <taxon>Streptophyta</taxon>
        <taxon>Embryophyta</taxon>
        <taxon>Tracheophyta</taxon>
        <taxon>Spermatophyta</taxon>
        <taxon>Magnoliopsida</taxon>
        <taxon>eudicotyledons</taxon>
        <taxon>Gunneridae</taxon>
        <taxon>Pentapetalae</taxon>
        <taxon>rosids</taxon>
        <taxon>fabids</taxon>
        <taxon>Malpighiales</taxon>
        <taxon>Rhizophoraceae</taxon>
        <taxon>Rhizophora</taxon>
    </lineage>
</organism>
<evidence type="ECO:0000313" key="2">
    <source>
        <dbReference type="EMBL" id="MBX22571.1"/>
    </source>
</evidence>
<reference evidence="2" key="1">
    <citation type="submission" date="2018-02" db="EMBL/GenBank/DDBJ databases">
        <title>Rhizophora mucronata_Transcriptome.</title>
        <authorList>
            <person name="Meera S.P."/>
            <person name="Sreeshan A."/>
            <person name="Augustine A."/>
        </authorList>
    </citation>
    <scope>NUCLEOTIDE SEQUENCE</scope>
    <source>
        <tissue evidence="2">Leaf</tissue>
    </source>
</reference>
<dbReference type="Gene3D" id="3.90.230.10">
    <property type="entry name" value="Creatinase/methionine aminopeptidase superfamily"/>
    <property type="match status" value="1"/>
</dbReference>
<dbReference type="PANTHER" id="PTHR43330">
    <property type="entry name" value="METHIONINE AMINOPEPTIDASE"/>
    <property type="match status" value="1"/>
</dbReference>
<dbReference type="GO" id="GO:0005829">
    <property type="term" value="C:cytosol"/>
    <property type="evidence" value="ECO:0007669"/>
    <property type="project" value="TreeGrafter"/>
</dbReference>
<dbReference type="InterPro" id="IPR036005">
    <property type="entry name" value="Creatinase/aminopeptidase-like"/>
</dbReference>
<dbReference type="GO" id="GO:0070006">
    <property type="term" value="F:metalloaminopeptidase activity"/>
    <property type="evidence" value="ECO:0007669"/>
    <property type="project" value="TreeGrafter"/>
</dbReference>
<evidence type="ECO:0000259" key="1">
    <source>
        <dbReference type="Pfam" id="PF00557"/>
    </source>
</evidence>
<dbReference type="AlphaFoldDB" id="A0A2P2LX70"/>
<dbReference type="Pfam" id="PF00557">
    <property type="entry name" value="Peptidase_M24"/>
    <property type="match status" value="1"/>
</dbReference>
<feature type="domain" description="Peptidase M24" evidence="1">
    <location>
        <begin position="24"/>
        <end position="77"/>
    </location>
</feature>
<sequence>MPKIEPNSDLQHVVEIKNPVQISRMRETCRIAREVLDAAARVIRPGVTTDEIDRVVHEATIAAGMLTSAFWNMLMTSVTLDFNCRFHLRV</sequence>
<dbReference type="PANTHER" id="PTHR43330:SF7">
    <property type="entry name" value="METHIONINE AMINOPEPTIDASE 1"/>
    <property type="match status" value="1"/>
</dbReference>
<name>A0A2P2LX70_RHIMU</name>
<dbReference type="EMBL" id="GGEC01042087">
    <property type="protein sequence ID" value="MBX22571.1"/>
    <property type="molecule type" value="Transcribed_RNA"/>
</dbReference>
<dbReference type="InterPro" id="IPR000994">
    <property type="entry name" value="Pept_M24"/>
</dbReference>
<accession>A0A2P2LX70</accession>